<protein>
    <recommendedName>
        <fullName evidence="4">Tautomerase</fullName>
        <ecNumber evidence="4">5.3.2.-</ecNumber>
    </recommendedName>
</protein>
<comment type="caution">
    <text evidence="6">The sequence shown here is derived from an EMBL/GenBank/DDBJ whole genome shotgun (WGS) entry which is preliminary data.</text>
</comment>
<reference evidence="6 7" key="1">
    <citation type="submission" date="2019-07" db="EMBL/GenBank/DDBJ databases">
        <title>Diversity of Bacteria from Kongsfjorden, Arctic.</title>
        <authorList>
            <person name="Yu Y."/>
        </authorList>
    </citation>
    <scope>NUCLEOTIDE SEQUENCE [LARGE SCALE GENOMIC DNA]</scope>
    <source>
        <strain evidence="6 7">SM1923</strain>
    </source>
</reference>
<comment type="similarity">
    <text evidence="1 4">Belongs to the 4-oxalocrotonate tautomerase family.</text>
</comment>
<accession>A0A558HSM4</accession>
<dbReference type="Pfam" id="PF01361">
    <property type="entry name" value="Tautomerase"/>
    <property type="match status" value="1"/>
</dbReference>
<dbReference type="PANTHER" id="PTHR35530:SF1">
    <property type="entry name" value="2-HYDROXYMUCONATE TAUTOMERASE"/>
    <property type="match status" value="1"/>
</dbReference>
<feature type="active site" description="Proton acceptor; via imino nitrogen" evidence="3">
    <location>
        <position position="2"/>
    </location>
</feature>
<dbReference type="NCBIfam" id="TIGR00013">
    <property type="entry name" value="taut"/>
    <property type="match status" value="1"/>
</dbReference>
<dbReference type="OrthoDB" id="9799841at2"/>
<keyword evidence="7" id="KW-1185">Reference proteome</keyword>
<evidence type="ECO:0000256" key="2">
    <source>
        <dbReference type="ARBA" id="ARBA00023235"/>
    </source>
</evidence>
<dbReference type="AlphaFoldDB" id="A0A558HSM4"/>
<name>A0A558HSM4_9GAMM</name>
<organism evidence="6 7">
    <name type="scientific">Cobetia crustatorum</name>
    <dbReference type="NCBI Taxonomy" id="553385"/>
    <lineage>
        <taxon>Bacteria</taxon>
        <taxon>Pseudomonadati</taxon>
        <taxon>Pseudomonadota</taxon>
        <taxon>Gammaproteobacteria</taxon>
        <taxon>Oceanospirillales</taxon>
        <taxon>Halomonadaceae</taxon>
        <taxon>Cobetia</taxon>
    </lineage>
</organism>
<dbReference type="PANTHER" id="PTHR35530">
    <property type="entry name" value="TAUTOMERASE-RELATED"/>
    <property type="match status" value="1"/>
</dbReference>
<dbReference type="Gene3D" id="3.30.429.10">
    <property type="entry name" value="Macrophage Migration Inhibitory Factor"/>
    <property type="match status" value="1"/>
</dbReference>
<gene>
    <name evidence="6" type="ORF">FQP86_05565</name>
</gene>
<evidence type="ECO:0000259" key="5">
    <source>
        <dbReference type="Pfam" id="PF01361"/>
    </source>
</evidence>
<evidence type="ECO:0000256" key="3">
    <source>
        <dbReference type="PIRSR" id="PIRSR618191-1"/>
    </source>
</evidence>
<feature type="domain" description="4-oxalocrotonate tautomerase-like" evidence="5">
    <location>
        <begin position="2"/>
        <end position="61"/>
    </location>
</feature>
<dbReference type="EC" id="5.3.2.-" evidence="4"/>
<keyword evidence="2 4" id="KW-0413">Isomerase</keyword>
<dbReference type="SUPFAM" id="SSF55331">
    <property type="entry name" value="Tautomerase/MIF"/>
    <property type="match status" value="1"/>
</dbReference>
<dbReference type="InterPro" id="IPR014347">
    <property type="entry name" value="Tautomerase/MIF_sf"/>
</dbReference>
<evidence type="ECO:0000256" key="4">
    <source>
        <dbReference type="RuleBase" id="RU362032"/>
    </source>
</evidence>
<proteinExistence type="inferred from homology"/>
<sequence length="61" mass="7014">MPMIRAEFISGKSEEQKRELIEALTRETARVLGVREESVWVVLQEVEAENWGVAGKRLSDR</sequence>
<dbReference type="InterPro" id="IPR004370">
    <property type="entry name" value="4-OT-like_dom"/>
</dbReference>
<evidence type="ECO:0000256" key="1">
    <source>
        <dbReference type="ARBA" id="ARBA00006723"/>
    </source>
</evidence>
<dbReference type="Proteomes" id="UP000319941">
    <property type="component" value="Unassembled WGS sequence"/>
</dbReference>
<evidence type="ECO:0000313" key="7">
    <source>
        <dbReference type="Proteomes" id="UP000319941"/>
    </source>
</evidence>
<dbReference type="EMBL" id="VNFH01000003">
    <property type="protein sequence ID" value="TVU72130.1"/>
    <property type="molecule type" value="Genomic_DNA"/>
</dbReference>
<dbReference type="InterPro" id="IPR018191">
    <property type="entry name" value="4-OT"/>
</dbReference>
<evidence type="ECO:0000313" key="6">
    <source>
        <dbReference type="EMBL" id="TVU72130.1"/>
    </source>
</evidence>
<dbReference type="GO" id="GO:0016853">
    <property type="term" value="F:isomerase activity"/>
    <property type="evidence" value="ECO:0007669"/>
    <property type="project" value="UniProtKB-UniRule"/>
</dbReference>
<dbReference type="STRING" id="553385.GCA_000591415_01312"/>